<dbReference type="Proteomes" id="UP000284267">
    <property type="component" value="Unassembled WGS sequence"/>
</dbReference>
<dbReference type="InterPro" id="IPR027417">
    <property type="entry name" value="P-loop_NTPase"/>
</dbReference>
<name>A0A415HVM9_9FIRM</name>
<dbReference type="AlphaFoldDB" id="A0A415HVM9"/>
<reference evidence="6 7" key="1">
    <citation type="submission" date="2018-08" db="EMBL/GenBank/DDBJ databases">
        <title>A genome reference for cultivated species of the human gut microbiota.</title>
        <authorList>
            <person name="Zou Y."/>
            <person name="Xue W."/>
            <person name="Luo G."/>
        </authorList>
    </citation>
    <scope>NUCLEOTIDE SEQUENCE [LARGE SCALE GENOMIC DNA]</scope>
    <source>
        <strain evidence="6 7">AF39-4</strain>
    </source>
</reference>
<keyword evidence="5" id="KW-0460">Magnesium</keyword>
<dbReference type="SMART" id="SM00788">
    <property type="entry name" value="Adenylsucc_synt"/>
    <property type="match status" value="1"/>
</dbReference>
<dbReference type="SUPFAM" id="SSF52540">
    <property type="entry name" value="P-loop containing nucleoside triphosphate hydrolases"/>
    <property type="match status" value="1"/>
</dbReference>
<evidence type="ECO:0000256" key="1">
    <source>
        <dbReference type="ARBA" id="ARBA00022598"/>
    </source>
</evidence>
<keyword evidence="3" id="KW-0547">Nucleotide-binding</keyword>
<dbReference type="Gene3D" id="3.40.440.10">
    <property type="entry name" value="Adenylosuccinate Synthetase, subunit A, domain 1"/>
    <property type="match status" value="1"/>
</dbReference>
<organism evidence="6 7">
    <name type="scientific">Blautia obeum</name>
    <dbReference type="NCBI Taxonomy" id="40520"/>
    <lineage>
        <taxon>Bacteria</taxon>
        <taxon>Bacillati</taxon>
        <taxon>Bacillota</taxon>
        <taxon>Clostridia</taxon>
        <taxon>Lachnospirales</taxon>
        <taxon>Lachnospiraceae</taxon>
        <taxon>Blautia</taxon>
    </lineage>
</organism>
<dbReference type="Gene3D" id="1.10.300.10">
    <property type="entry name" value="Adenylosuccinate Synthetase, subunit A, domain 2"/>
    <property type="match status" value="1"/>
</dbReference>
<evidence type="ECO:0000256" key="2">
    <source>
        <dbReference type="ARBA" id="ARBA00022723"/>
    </source>
</evidence>
<dbReference type="RefSeq" id="WP_118367542.1">
    <property type="nucleotide sequence ID" value="NZ_CABJDZ010000001.1"/>
</dbReference>
<dbReference type="InterPro" id="IPR042110">
    <property type="entry name" value="Adenylosuccinate_synth_dom2"/>
</dbReference>
<proteinExistence type="predicted"/>
<dbReference type="GO" id="GO:0005737">
    <property type="term" value="C:cytoplasm"/>
    <property type="evidence" value="ECO:0007669"/>
    <property type="project" value="TreeGrafter"/>
</dbReference>
<dbReference type="GO" id="GO:0044208">
    <property type="term" value="P:'de novo' AMP biosynthetic process"/>
    <property type="evidence" value="ECO:0007669"/>
    <property type="project" value="TreeGrafter"/>
</dbReference>
<keyword evidence="1" id="KW-0436">Ligase</keyword>
<gene>
    <name evidence="6" type="ORF">DW040_03085</name>
</gene>
<evidence type="ECO:0000256" key="4">
    <source>
        <dbReference type="ARBA" id="ARBA00022755"/>
    </source>
</evidence>
<evidence type="ECO:0000313" key="7">
    <source>
        <dbReference type="Proteomes" id="UP000284267"/>
    </source>
</evidence>
<dbReference type="PANTHER" id="PTHR11846">
    <property type="entry name" value="ADENYLOSUCCINATE SYNTHETASE"/>
    <property type="match status" value="1"/>
</dbReference>
<dbReference type="GO" id="GO:0046040">
    <property type="term" value="P:IMP metabolic process"/>
    <property type="evidence" value="ECO:0007669"/>
    <property type="project" value="TreeGrafter"/>
</dbReference>
<dbReference type="PANTHER" id="PTHR11846:SF0">
    <property type="entry name" value="ADENYLOSUCCINATE SYNTHETASE"/>
    <property type="match status" value="1"/>
</dbReference>
<dbReference type="InterPro" id="IPR042109">
    <property type="entry name" value="Adenylosuccinate_synth_dom1"/>
</dbReference>
<protein>
    <submittedName>
        <fullName evidence="6">Adenylosuccinate synthase</fullName>
    </submittedName>
</protein>
<evidence type="ECO:0000256" key="5">
    <source>
        <dbReference type="ARBA" id="ARBA00022842"/>
    </source>
</evidence>
<comment type="caution">
    <text evidence="6">The sequence shown here is derived from an EMBL/GenBank/DDBJ whole genome shotgun (WGS) entry which is preliminary data.</text>
</comment>
<dbReference type="GO" id="GO:0000166">
    <property type="term" value="F:nucleotide binding"/>
    <property type="evidence" value="ECO:0007669"/>
    <property type="project" value="UniProtKB-KW"/>
</dbReference>
<dbReference type="EMBL" id="QROE01000001">
    <property type="protein sequence ID" value="RHK98307.1"/>
    <property type="molecule type" value="Genomic_DNA"/>
</dbReference>
<sequence>MKDIKIVIGSNFGDEGKGMMTDFFSQKSNSIVVCSNGGAQRGHTVVTPDGIRHVFHHFGSGAFNGASTYLPEDFILNPVVFRQELHELYRVKHLPATYIHNDCMVTTPWDMMANQIVEESRGKNKHGSCGMGIFETITRYKAGVVDLDSSIRDYYLERFSEENIQLSDSWKTLIMNDDIFDHFLDDLDFMNEYCSVISDDYFLNLFDNIVFEAGQGLLLDQNNLEYFPNLTPSNTGIKNPKKIIERVEWNDEIEIETCYVTRTYMTRHGVGKFPTECNKSVINGKMFDKTNVPNIHQNSLRYGTLDYEELCSRCSNDVKDFGDKKSIAITHCNEFPYDSNKISEIFKGWDIYYSNGEIRDSINRKCDSL</sequence>
<dbReference type="GO" id="GO:0046872">
    <property type="term" value="F:metal ion binding"/>
    <property type="evidence" value="ECO:0007669"/>
    <property type="project" value="UniProtKB-KW"/>
</dbReference>
<evidence type="ECO:0000313" key="6">
    <source>
        <dbReference type="EMBL" id="RHK98307.1"/>
    </source>
</evidence>
<accession>A0A415HVM9</accession>
<dbReference type="GO" id="GO:0004019">
    <property type="term" value="F:adenylosuccinate synthase activity"/>
    <property type="evidence" value="ECO:0007669"/>
    <property type="project" value="InterPro"/>
</dbReference>
<evidence type="ECO:0000256" key="3">
    <source>
        <dbReference type="ARBA" id="ARBA00022741"/>
    </source>
</evidence>
<dbReference type="Pfam" id="PF00709">
    <property type="entry name" value="Adenylsucc_synt"/>
    <property type="match status" value="1"/>
</dbReference>
<dbReference type="InterPro" id="IPR001114">
    <property type="entry name" value="Adenylosuccinate_synthetase"/>
</dbReference>
<keyword evidence="2" id="KW-0479">Metal-binding</keyword>
<keyword evidence="4" id="KW-0658">Purine biosynthesis</keyword>